<dbReference type="OrthoDB" id="2529286at2759"/>
<evidence type="ECO:0000313" key="2">
    <source>
        <dbReference type="EMBL" id="EMD37540.1"/>
    </source>
</evidence>
<dbReference type="Pfam" id="PF10294">
    <property type="entry name" value="Methyltransf_16"/>
    <property type="match status" value="2"/>
</dbReference>
<reference evidence="2 3" key="1">
    <citation type="journal article" date="2012" name="Proc. Natl. Acad. Sci. U.S.A.">
        <title>Comparative genomics of Ceriporiopsis subvermispora and Phanerochaete chrysosporium provide insight into selective ligninolysis.</title>
        <authorList>
            <person name="Fernandez-Fueyo E."/>
            <person name="Ruiz-Duenas F.J."/>
            <person name="Ferreira P."/>
            <person name="Floudas D."/>
            <person name="Hibbett D.S."/>
            <person name="Canessa P."/>
            <person name="Larrondo L.F."/>
            <person name="James T.Y."/>
            <person name="Seelenfreund D."/>
            <person name="Lobos S."/>
            <person name="Polanco R."/>
            <person name="Tello M."/>
            <person name="Honda Y."/>
            <person name="Watanabe T."/>
            <person name="Watanabe T."/>
            <person name="Ryu J.S."/>
            <person name="Kubicek C.P."/>
            <person name="Schmoll M."/>
            <person name="Gaskell J."/>
            <person name="Hammel K.E."/>
            <person name="St John F.J."/>
            <person name="Vanden Wymelenberg A."/>
            <person name="Sabat G."/>
            <person name="Splinter BonDurant S."/>
            <person name="Syed K."/>
            <person name="Yadav J.S."/>
            <person name="Doddapaneni H."/>
            <person name="Subramanian V."/>
            <person name="Lavin J.L."/>
            <person name="Oguiza J.A."/>
            <person name="Perez G."/>
            <person name="Pisabarro A.G."/>
            <person name="Ramirez L."/>
            <person name="Santoyo F."/>
            <person name="Master E."/>
            <person name="Coutinho P.M."/>
            <person name="Henrissat B."/>
            <person name="Lombard V."/>
            <person name="Magnuson J.K."/>
            <person name="Kuees U."/>
            <person name="Hori C."/>
            <person name="Igarashi K."/>
            <person name="Samejima M."/>
            <person name="Held B.W."/>
            <person name="Barry K.W."/>
            <person name="LaButti K.M."/>
            <person name="Lapidus A."/>
            <person name="Lindquist E.A."/>
            <person name="Lucas S.M."/>
            <person name="Riley R."/>
            <person name="Salamov A.A."/>
            <person name="Hoffmeister D."/>
            <person name="Schwenk D."/>
            <person name="Hadar Y."/>
            <person name="Yarden O."/>
            <person name="de Vries R.P."/>
            <person name="Wiebenga A."/>
            <person name="Stenlid J."/>
            <person name="Eastwood D."/>
            <person name="Grigoriev I.V."/>
            <person name="Berka R.M."/>
            <person name="Blanchette R.A."/>
            <person name="Kersten P."/>
            <person name="Martinez A.T."/>
            <person name="Vicuna R."/>
            <person name="Cullen D."/>
        </authorList>
    </citation>
    <scope>NUCLEOTIDE SEQUENCE [LARGE SCALE GENOMIC DNA]</scope>
    <source>
        <strain evidence="2 3">B</strain>
    </source>
</reference>
<dbReference type="InterPro" id="IPR029063">
    <property type="entry name" value="SAM-dependent_MTases_sf"/>
</dbReference>
<dbReference type="SUPFAM" id="SSF53335">
    <property type="entry name" value="S-adenosyl-L-methionine-dependent methyltransferases"/>
    <property type="match status" value="1"/>
</dbReference>
<dbReference type="PANTHER" id="PTHR14614">
    <property type="entry name" value="HEPATOCELLULAR CARCINOMA-ASSOCIATED ANTIGEN"/>
    <property type="match status" value="1"/>
</dbReference>
<dbReference type="Proteomes" id="UP000016930">
    <property type="component" value="Unassembled WGS sequence"/>
</dbReference>
<proteinExistence type="predicted"/>
<dbReference type="InterPro" id="IPR019410">
    <property type="entry name" value="Methyltransf_16"/>
</dbReference>
<dbReference type="HOGENOM" id="CLU_061628_0_0_1"/>
<dbReference type="PANTHER" id="PTHR14614:SF109">
    <property type="entry name" value="RIBOSOMAL LYSINE N-METHYLTRANSFERASE 5"/>
    <property type="match status" value="1"/>
</dbReference>
<dbReference type="Gene3D" id="3.40.50.150">
    <property type="entry name" value="Vaccinia Virus protein VP39"/>
    <property type="match status" value="1"/>
</dbReference>
<organism evidence="2 3">
    <name type="scientific">Ceriporiopsis subvermispora (strain B)</name>
    <name type="common">White-rot fungus</name>
    <name type="synonym">Gelatoporia subvermispora</name>
    <dbReference type="NCBI Taxonomy" id="914234"/>
    <lineage>
        <taxon>Eukaryota</taxon>
        <taxon>Fungi</taxon>
        <taxon>Dikarya</taxon>
        <taxon>Basidiomycota</taxon>
        <taxon>Agaricomycotina</taxon>
        <taxon>Agaricomycetes</taxon>
        <taxon>Polyporales</taxon>
        <taxon>Gelatoporiaceae</taxon>
        <taxon>Gelatoporia</taxon>
    </lineage>
</organism>
<sequence length="346" mass="38504">MSEQRSVQESNVRGPVRLPEATVVVTDADEEIFLLYTDLSRKASAESSTSFRGLGHLDSHKDTLTLKFRLNEPSVNASVDASSRKKKSARKARRPPNKHASPEEEYLEIELAQDTTSLRSRKGDTGSVVWRASVDLAQHFLIQHHTRDPHALLDPDVLRDAHVMELGAGTGLLSVLLGPLARRYTVTDIDAIVPLIRKNIYLNSPTLMEHSPGSLQYPRSRTTLSPQDSPSIVVEPLDWTTVHNASHQSRNTYFAYPVVDLLLVVDCIYHTSLLPALITTIDHLSTPGKTAVLVVVELRAEDVVREFLDRWLGLPGGEWEIRSVPDLMEGPYGAWVGWKKATEPTT</sequence>
<dbReference type="AlphaFoldDB" id="M2QZD4"/>
<protein>
    <submittedName>
        <fullName evidence="2">Uncharacterized protein</fullName>
    </submittedName>
</protein>
<keyword evidence="3" id="KW-1185">Reference proteome</keyword>
<dbReference type="EMBL" id="KB445796">
    <property type="protein sequence ID" value="EMD37540.1"/>
    <property type="molecule type" value="Genomic_DNA"/>
</dbReference>
<dbReference type="GO" id="GO:0005829">
    <property type="term" value="C:cytosol"/>
    <property type="evidence" value="ECO:0007669"/>
    <property type="project" value="TreeGrafter"/>
</dbReference>
<dbReference type="STRING" id="914234.M2QZD4"/>
<evidence type="ECO:0000256" key="1">
    <source>
        <dbReference type="SAM" id="MobiDB-lite"/>
    </source>
</evidence>
<dbReference type="GO" id="GO:0032991">
    <property type="term" value="C:protein-containing complex"/>
    <property type="evidence" value="ECO:0007669"/>
    <property type="project" value="TreeGrafter"/>
</dbReference>
<feature type="compositionally biased region" description="Basic residues" evidence="1">
    <location>
        <begin position="84"/>
        <end position="97"/>
    </location>
</feature>
<feature type="region of interest" description="Disordered" evidence="1">
    <location>
        <begin position="75"/>
        <end position="104"/>
    </location>
</feature>
<dbReference type="GO" id="GO:0008757">
    <property type="term" value="F:S-adenosylmethionine-dependent methyltransferase activity"/>
    <property type="evidence" value="ECO:0007669"/>
    <property type="project" value="UniProtKB-ARBA"/>
</dbReference>
<evidence type="ECO:0000313" key="3">
    <source>
        <dbReference type="Proteomes" id="UP000016930"/>
    </source>
</evidence>
<name>M2QZD4_CERS8</name>
<gene>
    <name evidence="2" type="ORF">CERSUDRAFT_154240</name>
</gene>
<accession>M2QZD4</accession>